<keyword evidence="2" id="KW-1185">Reference proteome</keyword>
<sequence length="186" mass="21115">MWHNTKTRPVRLNSKVRPLRTTICGFVCSVLGQRLPSTTTRHSRPSKSARLANRRVLVKAIQLLPTHSPTYRAPLCLPQPLTCMSMPSKACYKLPPAIRELLQQRFSSSFCMNMLCPPTLHHHHHHQLYQCVILRLSRSGTNIQTTRFISGQLLCRLVQDEIAEVCLGRVLGMPCMLILTLTPMLP</sequence>
<dbReference type="KEGG" id="bor:COCMIDRAFT_99797"/>
<dbReference type="AlphaFoldDB" id="W6Z2A1"/>
<proteinExistence type="predicted"/>
<gene>
    <name evidence="1" type="ORF">COCMIDRAFT_99797</name>
</gene>
<dbReference type="RefSeq" id="XP_007689657.1">
    <property type="nucleotide sequence ID" value="XM_007691467.1"/>
</dbReference>
<organism evidence="1 2">
    <name type="scientific">Bipolaris oryzae ATCC 44560</name>
    <dbReference type="NCBI Taxonomy" id="930090"/>
    <lineage>
        <taxon>Eukaryota</taxon>
        <taxon>Fungi</taxon>
        <taxon>Dikarya</taxon>
        <taxon>Ascomycota</taxon>
        <taxon>Pezizomycotina</taxon>
        <taxon>Dothideomycetes</taxon>
        <taxon>Pleosporomycetidae</taxon>
        <taxon>Pleosporales</taxon>
        <taxon>Pleosporineae</taxon>
        <taxon>Pleosporaceae</taxon>
        <taxon>Bipolaris</taxon>
    </lineage>
</organism>
<evidence type="ECO:0000313" key="1">
    <source>
        <dbReference type="EMBL" id="EUC43833.1"/>
    </source>
</evidence>
<accession>W6Z2A1</accession>
<dbReference type="Proteomes" id="UP000054032">
    <property type="component" value="Unassembled WGS sequence"/>
</dbReference>
<name>W6Z2A1_COCMI</name>
<dbReference type="EMBL" id="KI964018">
    <property type="protein sequence ID" value="EUC43833.1"/>
    <property type="molecule type" value="Genomic_DNA"/>
</dbReference>
<evidence type="ECO:0000313" key="2">
    <source>
        <dbReference type="Proteomes" id="UP000054032"/>
    </source>
</evidence>
<reference evidence="1 2" key="1">
    <citation type="journal article" date="2013" name="PLoS Genet.">
        <title>Comparative genome structure, secondary metabolite, and effector coding capacity across Cochliobolus pathogens.</title>
        <authorList>
            <person name="Condon B.J."/>
            <person name="Leng Y."/>
            <person name="Wu D."/>
            <person name="Bushley K.E."/>
            <person name="Ohm R.A."/>
            <person name="Otillar R."/>
            <person name="Martin J."/>
            <person name="Schackwitz W."/>
            <person name="Grimwood J."/>
            <person name="MohdZainudin N."/>
            <person name="Xue C."/>
            <person name="Wang R."/>
            <person name="Manning V.A."/>
            <person name="Dhillon B."/>
            <person name="Tu Z.J."/>
            <person name="Steffenson B.J."/>
            <person name="Salamov A."/>
            <person name="Sun H."/>
            <person name="Lowry S."/>
            <person name="LaButti K."/>
            <person name="Han J."/>
            <person name="Copeland A."/>
            <person name="Lindquist E."/>
            <person name="Barry K."/>
            <person name="Schmutz J."/>
            <person name="Baker S.E."/>
            <person name="Ciuffetti L.M."/>
            <person name="Grigoriev I.V."/>
            <person name="Zhong S."/>
            <person name="Turgeon B.G."/>
        </authorList>
    </citation>
    <scope>NUCLEOTIDE SEQUENCE [LARGE SCALE GENOMIC DNA]</scope>
    <source>
        <strain evidence="1 2">ATCC 44560</strain>
    </source>
</reference>
<protein>
    <submittedName>
        <fullName evidence="1">Uncharacterized protein</fullName>
    </submittedName>
</protein>
<dbReference type="HOGENOM" id="CLU_1618846_0_0_1"/>
<dbReference type="OrthoDB" id="3686819at2759"/>
<dbReference type="GeneID" id="19129535"/>